<protein>
    <recommendedName>
        <fullName evidence="4">Large ribosomal subunit protein eL19</fullName>
    </recommendedName>
</protein>
<organism evidence="7 8">
    <name type="scientific">Acidianus brierleyi</name>
    <dbReference type="NCBI Taxonomy" id="41673"/>
    <lineage>
        <taxon>Archaea</taxon>
        <taxon>Thermoproteota</taxon>
        <taxon>Thermoprotei</taxon>
        <taxon>Sulfolobales</taxon>
        <taxon>Sulfolobaceae</taxon>
        <taxon>Acidianus</taxon>
    </lineage>
</organism>
<dbReference type="SUPFAM" id="SSF48140">
    <property type="entry name" value="Ribosomal protein L19 (L19e)"/>
    <property type="match status" value="1"/>
</dbReference>
<comment type="similarity">
    <text evidence="1 4">Belongs to the eukaryotic ribosomal protein eL19 family.</text>
</comment>
<proteinExistence type="inferred from homology"/>
<evidence type="ECO:0000256" key="1">
    <source>
        <dbReference type="ARBA" id="ARBA00011082"/>
    </source>
</evidence>
<dbReference type="RefSeq" id="WP_110270265.1">
    <property type="nucleotide sequence ID" value="NZ_CP029289.2"/>
</dbReference>
<dbReference type="GO" id="GO:0022625">
    <property type="term" value="C:cytosolic large ribosomal subunit"/>
    <property type="evidence" value="ECO:0007669"/>
    <property type="project" value="InterPro"/>
</dbReference>
<dbReference type="GO" id="GO:0003735">
    <property type="term" value="F:structural constituent of ribosome"/>
    <property type="evidence" value="ECO:0007669"/>
    <property type="project" value="InterPro"/>
</dbReference>
<keyword evidence="8" id="KW-1185">Reference proteome</keyword>
<comment type="subunit">
    <text evidence="4">Part of the 50S ribosomal subunit.</text>
</comment>
<feature type="compositionally biased region" description="Basic residues" evidence="5">
    <location>
        <begin position="79"/>
        <end position="88"/>
    </location>
</feature>
<dbReference type="InterPro" id="IPR035970">
    <property type="entry name" value="60S_ribosomal_eL19_sf"/>
</dbReference>
<dbReference type="InterPro" id="IPR000196">
    <property type="entry name" value="Ribosomal_eL19_dom"/>
</dbReference>
<dbReference type="GeneID" id="36831893"/>
<evidence type="ECO:0000256" key="2">
    <source>
        <dbReference type="ARBA" id="ARBA00022980"/>
    </source>
</evidence>
<dbReference type="SMART" id="SM01416">
    <property type="entry name" value="Ribosomal_L19e"/>
    <property type="match status" value="1"/>
</dbReference>
<dbReference type="Gene3D" id="1.10.1200.240">
    <property type="match status" value="1"/>
</dbReference>
<evidence type="ECO:0000256" key="3">
    <source>
        <dbReference type="ARBA" id="ARBA00023274"/>
    </source>
</evidence>
<dbReference type="InterPro" id="IPR015972">
    <property type="entry name" value="Ribosomal_eL19_dom1"/>
</dbReference>
<evidence type="ECO:0000259" key="6">
    <source>
        <dbReference type="SMART" id="SM01416"/>
    </source>
</evidence>
<dbReference type="AlphaFoldDB" id="A0A2U9IEL3"/>
<dbReference type="Gene3D" id="1.10.1650.10">
    <property type="match status" value="1"/>
</dbReference>
<gene>
    <name evidence="4" type="primary">rpl19e</name>
    <name evidence="7" type="ORF">DFR85_07015</name>
</gene>
<sequence length="151" mass="17519">MPDLYLQKRLAADIANVGINNVKLPEENLDEIKDALTRSDIKKLIADGKIIIEKKRGISNSRVKLRRKNRRIKGEGRRQGSKNGKKGARVQPRSEWINRIRKIRQYIKWLRDSGTIDERTYRLYYKKAKGGTFKSLGDVRNSLKQSGKIKE</sequence>
<dbReference type="HAMAP" id="MF_01475">
    <property type="entry name" value="Ribosomal_eL19"/>
    <property type="match status" value="1"/>
</dbReference>
<dbReference type="KEGG" id="abri:DFR85_07015"/>
<keyword evidence="3 4" id="KW-0687">Ribonucleoprotein</keyword>
<evidence type="ECO:0000256" key="5">
    <source>
        <dbReference type="SAM" id="MobiDB-lite"/>
    </source>
</evidence>
<dbReference type="Proteomes" id="UP000248044">
    <property type="component" value="Chromosome"/>
</dbReference>
<dbReference type="GO" id="GO:0006412">
    <property type="term" value="P:translation"/>
    <property type="evidence" value="ECO:0007669"/>
    <property type="project" value="UniProtKB-UniRule"/>
</dbReference>
<dbReference type="InterPro" id="IPR057259">
    <property type="entry name" value="Ribosomal_L19e"/>
</dbReference>
<feature type="domain" description="Large ribosomal subunit protein eL19" evidence="6">
    <location>
        <begin position="3"/>
        <end position="147"/>
    </location>
</feature>
<keyword evidence="4" id="KW-0699">rRNA-binding</keyword>
<evidence type="ECO:0000313" key="8">
    <source>
        <dbReference type="Proteomes" id="UP000248044"/>
    </source>
</evidence>
<accession>A0A2U9IEL3</accession>
<feature type="region of interest" description="Disordered" evidence="5">
    <location>
        <begin position="62"/>
        <end position="91"/>
    </location>
</feature>
<reference evidence="7 8" key="1">
    <citation type="submission" date="2018-05" db="EMBL/GenBank/DDBJ databases">
        <title>Complete Genome Sequences of Extremely Thermoacidophilic, Metal-Mobilizing Type-Strain Members of the Archaeal Family Sulfolobaceae: Acidianus brierleyi DSM-1651T, Acidianus sulfidivorans DSM-18786T, Metallosphaera hakonensis DSM-7519T, and Metallosphaera prunae DSM-10039T.</title>
        <authorList>
            <person name="Counts J.A."/>
            <person name="Kelly R.M."/>
        </authorList>
    </citation>
    <scope>NUCLEOTIDE SEQUENCE [LARGE SCALE GENOMIC DNA]</scope>
    <source>
        <strain evidence="7 8">DSM 1651</strain>
    </source>
</reference>
<dbReference type="InterPro" id="IPR039547">
    <property type="entry name" value="Ribosomal_eL19"/>
</dbReference>
<keyword evidence="2 4" id="KW-0689">Ribosomal protein</keyword>
<dbReference type="Pfam" id="PF01280">
    <property type="entry name" value="Ribosomal_L19e"/>
    <property type="match status" value="1"/>
</dbReference>
<dbReference type="NCBIfam" id="NF006343">
    <property type="entry name" value="PRK08570.1"/>
    <property type="match status" value="1"/>
</dbReference>
<keyword evidence="4" id="KW-0694">RNA-binding</keyword>
<dbReference type="OrthoDB" id="11624at2157"/>
<dbReference type="Pfam" id="PF25476">
    <property type="entry name" value="Ribosomal_L19e_C"/>
    <property type="match status" value="1"/>
</dbReference>
<dbReference type="InterPro" id="IPR057260">
    <property type="entry name" value="Ribosomal_L19e_C"/>
</dbReference>
<comment type="function">
    <text evidence="4">Binds to the 23S rRNA.</text>
</comment>
<dbReference type="PANTHER" id="PTHR10722">
    <property type="entry name" value="60S RIBOSOMAL PROTEIN L19"/>
    <property type="match status" value="1"/>
</dbReference>
<name>A0A2U9IEL3_9CREN</name>
<evidence type="ECO:0000313" key="7">
    <source>
        <dbReference type="EMBL" id="AWR94384.1"/>
    </source>
</evidence>
<evidence type="ECO:0000256" key="4">
    <source>
        <dbReference type="HAMAP-Rule" id="MF_01475"/>
    </source>
</evidence>
<dbReference type="EMBL" id="CP029289">
    <property type="protein sequence ID" value="AWR94384.1"/>
    <property type="molecule type" value="Genomic_DNA"/>
</dbReference>
<dbReference type="GO" id="GO:0070180">
    <property type="term" value="F:large ribosomal subunit rRNA binding"/>
    <property type="evidence" value="ECO:0007669"/>
    <property type="project" value="UniProtKB-UniRule"/>
</dbReference>